<protein>
    <submittedName>
        <fullName evidence="2">Uncharacterized protein</fullName>
    </submittedName>
</protein>
<reference evidence="2 3" key="1">
    <citation type="journal article" date="2016" name="Nat. Commun.">
        <title>Thousands of microbial genomes shed light on interconnected biogeochemical processes in an aquifer system.</title>
        <authorList>
            <person name="Anantharaman K."/>
            <person name="Brown C.T."/>
            <person name="Hug L.A."/>
            <person name="Sharon I."/>
            <person name="Castelle C.J."/>
            <person name="Probst A.J."/>
            <person name="Thomas B.C."/>
            <person name="Singh A."/>
            <person name="Wilkins M.J."/>
            <person name="Karaoz U."/>
            <person name="Brodie E.L."/>
            <person name="Williams K.H."/>
            <person name="Hubbard S.S."/>
            <person name="Banfield J.F."/>
        </authorList>
    </citation>
    <scope>NUCLEOTIDE SEQUENCE [LARGE SCALE GENOMIC DNA]</scope>
</reference>
<name>A0A1F5V6S9_9BACT</name>
<dbReference type="EMBL" id="MFGW01000242">
    <property type="protein sequence ID" value="OGF58621.1"/>
    <property type="molecule type" value="Genomic_DNA"/>
</dbReference>
<evidence type="ECO:0000256" key="1">
    <source>
        <dbReference type="SAM" id="SignalP"/>
    </source>
</evidence>
<dbReference type="Proteomes" id="UP000178943">
    <property type="component" value="Unassembled WGS sequence"/>
</dbReference>
<keyword evidence="1" id="KW-0732">Signal</keyword>
<sequence length="153" mass="17782">MQYQNLKFGRIDWLAIKTCILLIAFATILLCSSAFAESENAFDSMNFAFNENYSNAQDVSSFYSKNLTIEERIACQKAIEGVYWKHRTWPKENHQPKPPLEAIVPDDVIRAKVEDTLRKSNAFEYYWQRPITGEQLQAEMERIGKNTKKPLIL</sequence>
<accession>A0A1F5V6S9</accession>
<feature type="chain" id="PRO_5009521915" evidence="1">
    <location>
        <begin position="37"/>
        <end position="153"/>
    </location>
</feature>
<comment type="caution">
    <text evidence="2">The sequence shown here is derived from an EMBL/GenBank/DDBJ whole genome shotgun (WGS) entry which is preliminary data.</text>
</comment>
<proteinExistence type="predicted"/>
<organism evidence="2 3">
    <name type="scientific">Candidatus Fischerbacteria bacterium RBG_13_37_8</name>
    <dbReference type="NCBI Taxonomy" id="1817863"/>
    <lineage>
        <taxon>Bacteria</taxon>
        <taxon>Candidatus Fischeribacteriota</taxon>
    </lineage>
</organism>
<feature type="signal peptide" evidence="1">
    <location>
        <begin position="1"/>
        <end position="36"/>
    </location>
</feature>
<evidence type="ECO:0000313" key="3">
    <source>
        <dbReference type="Proteomes" id="UP000178943"/>
    </source>
</evidence>
<evidence type="ECO:0000313" key="2">
    <source>
        <dbReference type="EMBL" id="OGF58621.1"/>
    </source>
</evidence>
<dbReference type="AlphaFoldDB" id="A0A1F5V6S9"/>
<gene>
    <name evidence="2" type="ORF">A2Y62_14570</name>
</gene>